<evidence type="ECO:0008006" key="3">
    <source>
        <dbReference type="Google" id="ProtNLM"/>
    </source>
</evidence>
<dbReference type="EMBL" id="JAEMHM010000004">
    <property type="protein sequence ID" value="MBJ6724077.1"/>
    <property type="molecule type" value="Genomic_DNA"/>
</dbReference>
<dbReference type="InterPro" id="IPR029063">
    <property type="entry name" value="SAM-dependent_MTases_sf"/>
</dbReference>
<dbReference type="AlphaFoldDB" id="A0A8J7M099"/>
<comment type="caution">
    <text evidence="1">The sequence shown here is derived from an EMBL/GenBank/DDBJ whole genome shotgun (WGS) entry which is preliminary data.</text>
</comment>
<proteinExistence type="predicted"/>
<gene>
    <name evidence="1" type="ORF">JFN93_05100</name>
</gene>
<dbReference type="RefSeq" id="WP_199382928.1">
    <property type="nucleotide sequence ID" value="NZ_JAEMHM010000004.1"/>
</dbReference>
<evidence type="ECO:0000313" key="2">
    <source>
        <dbReference type="Proteomes" id="UP000636888"/>
    </source>
</evidence>
<accession>A0A8J7M099</accession>
<dbReference type="Proteomes" id="UP000636888">
    <property type="component" value="Unassembled WGS sequence"/>
</dbReference>
<protein>
    <recommendedName>
        <fullName evidence="3">FkbM family methyltransferase</fullName>
    </recommendedName>
</protein>
<organism evidence="1 2">
    <name type="scientific">Geomesophilobacter sediminis</name>
    <dbReference type="NCBI Taxonomy" id="2798584"/>
    <lineage>
        <taxon>Bacteria</taxon>
        <taxon>Pseudomonadati</taxon>
        <taxon>Thermodesulfobacteriota</taxon>
        <taxon>Desulfuromonadia</taxon>
        <taxon>Geobacterales</taxon>
        <taxon>Geobacteraceae</taxon>
        <taxon>Geomesophilobacter</taxon>
    </lineage>
</organism>
<evidence type="ECO:0000313" key="1">
    <source>
        <dbReference type="EMBL" id="MBJ6724077.1"/>
    </source>
</evidence>
<keyword evidence="2" id="KW-1185">Reference proteome</keyword>
<dbReference type="Gene3D" id="3.40.50.150">
    <property type="entry name" value="Vaccinia Virus protein VP39"/>
    <property type="match status" value="1"/>
</dbReference>
<sequence length="234" mass="26458">MDDDTSPFIPSTLVTSMLLRPLLKAFALRVGLLDWYYLASVRREGPLLEDGWFRSFYEGKCVDRQGEPVPWLTYPALAFLTSRVNEGMQVFEYGCGNGTLWWARHARSVSAVENDPVWYQRVRALLPLNAEVCLQPFPPADGAYARSILADEERYHIVVIDGSDRVNCAPYALEALTPDGVIIWDDSEREEYGPGFDLLTQSGFRRLPFEGMTQLVSVKSETSIFYRDGNCLGI</sequence>
<dbReference type="SUPFAM" id="SSF53335">
    <property type="entry name" value="S-adenosyl-L-methionine-dependent methyltransferases"/>
    <property type="match status" value="1"/>
</dbReference>
<reference evidence="1" key="1">
    <citation type="submission" date="2020-12" db="EMBL/GenBank/DDBJ databases">
        <title>Geomonas sp. Red875, isolated from river sediment.</title>
        <authorList>
            <person name="Xu Z."/>
            <person name="Zhang Z."/>
            <person name="Masuda Y."/>
            <person name="Itoh H."/>
            <person name="Senoo K."/>
        </authorList>
    </citation>
    <scope>NUCLEOTIDE SEQUENCE</scope>
    <source>
        <strain evidence="1">Red875</strain>
    </source>
</reference>
<name>A0A8J7M099_9BACT</name>